<keyword evidence="1" id="KW-1133">Transmembrane helix</keyword>
<evidence type="ECO:0000313" key="2">
    <source>
        <dbReference type="EMBL" id="QAT16653.1"/>
    </source>
</evidence>
<feature type="transmembrane region" description="Helical" evidence="1">
    <location>
        <begin position="192"/>
        <end position="212"/>
    </location>
</feature>
<organism evidence="2 3">
    <name type="scientific">Velamenicoccus archaeovorus</name>
    <dbReference type="NCBI Taxonomy" id="1930593"/>
    <lineage>
        <taxon>Bacteria</taxon>
        <taxon>Pseudomonadati</taxon>
        <taxon>Candidatus Omnitrophota</taxon>
        <taxon>Candidatus Velamenicoccus</taxon>
    </lineage>
</organism>
<keyword evidence="1" id="KW-0472">Membrane</keyword>
<proteinExistence type="predicted"/>
<dbReference type="KEGG" id="vai:BU251_02365"/>
<dbReference type="AlphaFoldDB" id="A0A410P3E2"/>
<dbReference type="Proteomes" id="UP000287243">
    <property type="component" value="Chromosome"/>
</dbReference>
<dbReference type="EMBL" id="CP019384">
    <property type="protein sequence ID" value="QAT16653.1"/>
    <property type="molecule type" value="Genomic_DNA"/>
</dbReference>
<dbReference type="RefSeq" id="WP_128699293.1">
    <property type="nucleotide sequence ID" value="NZ_CP019384.1"/>
</dbReference>
<gene>
    <name evidence="2" type="ORF">BU251_02365</name>
</gene>
<accession>A0A410P3E2</accession>
<keyword evidence="3" id="KW-1185">Reference proteome</keyword>
<evidence type="ECO:0000313" key="3">
    <source>
        <dbReference type="Proteomes" id="UP000287243"/>
    </source>
</evidence>
<reference evidence="2 3" key="1">
    <citation type="submission" date="2017-01" db="EMBL/GenBank/DDBJ databases">
        <title>First insights into the biology of 'candidatus Vampirococcus archaeovorus'.</title>
        <authorList>
            <person name="Kizina J."/>
            <person name="Jordan S."/>
            <person name="Stueber K."/>
            <person name="Reinhardt R."/>
            <person name="Harder J."/>
        </authorList>
    </citation>
    <scope>NUCLEOTIDE SEQUENCE [LARGE SCALE GENOMIC DNA]</scope>
    <source>
        <strain evidence="2 3">LiM</strain>
    </source>
</reference>
<keyword evidence="1" id="KW-0812">Transmembrane</keyword>
<feature type="transmembrane region" description="Helical" evidence="1">
    <location>
        <begin position="120"/>
        <end position="141"/>
    </location>
</feature>
<sequence length="227" mass="25708">MNGKLVENIANNMRPKDTRELLDLYVENDREQYSEEAFEAIRQLFRERGQSIPAQKETAPAKEQDAAVSQAEIEKSVKISRNTLLIWGCIGTALWFFAGAEDRRIITVHFEPLRPLLWFLVYGGLVIGLIMLALGISAFFIKKTKTLLLTGLMLMMIGILNIGYPFLISWALGEYGHDVDPAAIIFDAGNKFWIFLGLLQMGWGVTNVEMYLKIRRHAAADRVSSIR</sequence>
<feature type="transmembrane region" description="Helical" evidence="1">
    <location>
        <begin position="84"/>
        <end position="100"/>
    </location>
</feature>
<protein>
    <submittedName>
        <fullName evidence="2">Uncharacterized protein</fullName>
    </submittedName>
</protein>
<name>A0A410P3E2_VELA1</name>
<evidence type="ECO:0000256" key="1">
    <source>
        <dbReference type="SAM" id="Phobius"/>
    </source>
</evidence>
<feature type="transmembrane region" description="Helical" evidence="1">
    <location>
        <begin position="148"/>
        <end position="172"/>
    </location>
</feature>